<keyword evidence="3" id="KW-1185">Reference proteome</keyword>
<evidence type="ECO:0000256" key="1">
    <source>
        <dbReference type="SAM" id="MobiDB-lite"/>
    </source>
</evidence>
<evidence type="ECO:0000313" key="3">
    <source>
        <dbReference type="Proteomes" id="UP001159364"/>
    </source>
</evidence>
<gene>
    <name evidence="2" type="ORF">K2173_027635</name>
</gene>
<feature type="compositionally biased region" description="Polar residues" evidence="1">
    <location>
        <begin position="1"/>
        <end position="29"/>
    </location>
</feature>
<protein>
    <submittedName>
        <fullName evidence="2">Uncharacterized protein</fullName>
    </submittedName>
</protein>
<feature type="region of interest" description="Disordered" evidence="1">
    <location>
        <begin position="105"/>
        <end position="158"/>
    </location>
</feature>
<proteinExistence type="predicted"/>
<dbReference type="Proteomes" id="UP001159364">
    <property type="component" value="Linkage Group LG02"/>
</dbReference>
<feature type="compositionally biased region" description="Low complexity" evidence="1">
    <location>
        <begin position="145"/>
        <end position="155"/>
    </location>
</feature>
<reference evidence="2 3" key="1">
    <citation type="submission" date="2021-09" db="EMBL/GenBank/DDBJ databases">
        <title>Genomic insights and catalytic innovation underlie evolution of tropane alkaloids biosynthesis.</title>
        <authorList>
            <person name="Wang Y.-J."/>
            <person name="Tian T."/>
            <person name="Huang J.-P."/>
            <person name="Huang S.-X."/>
        </authorList>
    </citation>
    <scope>NUCLEOTIDE SEQUENCE [LARGE SCALE GENOMIC DNA]</scope>
    <source>
        <strain evidence="2">KIB-2018</strain>
        <tissue evidence="2">Leaf</tissue>
    </source>
</reference>
<comment type="caution">
    <text evidence="2">The sequence shown here is derived from an EMBL/GenBank/DDBJ whole genome shotgun (WGS) entry which is preliminary data.</text>
</comment>
<dbReference type="AlphaFoldDB" id="A0AAV8U3I0"/>
<organism evidence="2 3">
    <name type="scientific">Erythroxylum novogranatense</name>
    <dbReference type="NCBI Taxonomy" id="1862640"/>
    <lineage>
        <taxon>Eukaryota</taxon>
        <taxon>Viridiplantae</taxon>
        <taxon>Streptophyta</taxon>
        <taxon>Embryophyta</taxon>
        <taxon>Tracheophyta</taxon>
        <taxon>Spermatophyta</taxon>
        <taxon>Magnoliopsida</taxon>
        <taxon>eudicotyledons</taxon>
        <taxon>Gunneridae</taxon>
        <taxon>Pentapetalae</taxon>
        <taxon>rosids</taxon>
        <taxon>fabids</taxon>
        <taxon>Malpighiales</taxon>
        <taxon>Erythroxylaceae</taxon>
        <taxon>Erythroxylum</taxon>
    </lineage>
</organism>
<name>A0AAV8U3I0_9ROSI</name>
<feature type="compositionally biased region" description="Basic and acidic residues" evidence="1">
    <location>
        <begin position="201"/>
        <end position="215"/>
    </location>
</feature>
<dbReference type="EMBL" id="JAIWQS010000002">
    <property type="protein sequence ID" value="KAJ8772458.1"/>
    <property type="molecule type" value="Genomic_DNA"/>
</dbReference>
<evidence type="ECO:0000313" key="2">
    <source>
        <dbReference type="EMBL" id="KAJ8772458.1"/>
    </source>
</evidence>
<sequence length="215" mass="22627">MSRVGTTEQALNGSVSESGGQLNLASSNGYGPWTQVQRKRHPPLRGQGQPRGSLSQTGQSHGGSRFAVLINEDTVAEQTIQQDPNQHVVLPVGMGQRLSVFSFKETGKTTQQTGPSKFTDRPRGPARGAKGKGLNTIAQPQVDPGQSSAGSSQASVPGFAAVAEGPLNMEEVADPEAAPEIHELSTSEPLDIPMDSVGHADCSEPHPPRHEVRLA</sequence>
<feature type="region of interest" description="Disordered" evidence="1">
    <location>
        <begin position="176"/>
        <end position="215"/>
    </location>
</feature>
<accession>A0AAV8U3I0</accession>
<feature type="compositionally biased region" description="Polar residues" evidence="1">
    <location>
        <begin position="50"/>
        <end position="59"/>
    </location>
</feature>
<feature type="region of interest" description="Disordered" evidence="1">
    <location>
        <begin position="1"/>
        <end position="62"/>
    </location>
</feature>